<proteinExistence type="predicted"/>
<protein>
    <submittedName>
        <fullName evidence="2">Uncharacterized protein</fullName>
    </submittedName>
</protein>
<feature type="region of interest" description="Disordered" evidence="1">
    <location>
        <begin position="1"/>
        <end position="53"/>
    </location>
</feature>
<feature type="non-terminal residue" evidence="2">
    <location>
        <position position="53"/>
    </location>
</feature>
<dbReference type="AlphaFoldDB" id="A0A0B7B2J4"/>
<feature type="compositionally biased region" description="Polar residues" evidence="1">
    <location>
        <begin position="1"/>
        <end position="30"/>
    </location>
</feature>
<accession>A0A0B7B2J4</accession>
<reference evidence="2" key="1">
    <citation type="submission" date="2014-12" db="EMBL/GenBank/DDBJ databases">
        <title>Insight into the proteome of Arion vulgaris.</title>
        <authorList>
            <person name="Aradska J."/>
            <person name="Bulat T."/>
            <person name="Smidak R."/>
            <person name="Sarate P."/>
            <person name="Gangsoo J."/>
            <person name="Sialana F."/>
            <person name="Bilban M."/>
            <person name="Lubec G."/>
        </authorList>
    </citation>
    <scope>NUCLEOTIDE SEQUENCE</scope>
    <source>
        <tissue evidence="2">Skin</tissue>
    </source>
</reference>
<evidence type="ECO:0000313" key="2">
    <source>
        <dbReference type="EMBL" id="CEK87087.1"/>
    </source>
</evidence>
<gene>
    <name evidence="2" type="primary">ORF157259</name>
</gene>
<feature type="compositionally biased region" description="Polar residues" evidence="1">
    <location>
        <begin position="41"/>
        <end position="53"/>
    </location>
</feature>
<sequence>MFNDGNIKQPTATTSSSNGEGNLSKQTNMWPAQEMWDTTKMDNTTQSAENSVC</sequence>
<name>A0A0B7B2J4_9EUPU</name>
<organism evidence="2">
    <name type="scientific">Arion vulgaris</name>
    <dbReference type="NCBI Taxonomy" id="1028688"/>
    <lineage>
        <taxon>Eukaryota</taxon>
        <taxon>Metazoa</taxon>
        <taxon>Spiralia</taxon>
        <taxon>Lophotrochozoa</taxon>
        <taxon>Mollusca</taxon>
        <taxon>Gastropoda</taxon>
        <taxon>Heterobranchia</taxon>
        <taxon>Euthyneura</taxon>
        <taxon>Panpulmonata</taxon>
        <taxon>Eupulmonata</taxon>
        <taxon>Stylommatophora</taxon>
        <taxon>Helicina</taxon>
        <taxon>Arionoidea</taxon>
        <taxon>Arionidae</taxon>
        <taxon>Arion</taxon>
    </lineage>
</organism>
<evidence type="ECO:0000256" key="1">
    <source>
        <dbReference type="SAM" id="MobiDB-lite"/>
    </source>
</evidence>
<dbReference type="EMBL" id="HACG01040222">
    <property type="protein sequence ID" value="CEK87087.1"/>
    <property type="molecule type" value="Transcribed_RNA"/>
</dbReference>